<feature type="domain" description="HD" evidence="2">
    <location>
        <begin position="53"/>
        <end position="203"/>
    </location>
</feature>
<comment type="similarity">
    <text evidence="1">Belongs to the SAMHD1 family.</text>
</comment>
<accession>A0AAV2U1Q7</accession>
<organism evidence="3 4">
    <name type="scientific">Calicophoron daubneyi</name>
    <name type="common">Rumen fluke</name>
    <name type="synonym">Paramphistomum daubneyi</name>
    <dbReference type="NCBI Taxonomy" id="300641"/>
    <lineage>
        <taxon>Eukaryota</taxon>
        <taxon>Metazoa</taxon>
        <taxon>Spiralia</taxon>
        <taxon>Lophotrochozoa</taxon>
        <taxon>Platyhelminthes</taxon>
        <taxon>Trematoda</taxon>
        <taxon>Digenea</taxon>
        <taxon>Plagiorchiida</taxon>
        <taxon>Pronocephalata</taxon>
        <taxon>Paramphistomoidea</taxon>
        <taxon>Paramphistomidae</taxon>
        <taxon>Calicophoron</taxon>
    </lineage>
</organism>
<dbReference type="GO" id="GO:0005634">
    <property type="term" value="C:nucleus"/>
    <property type="evidence" value="ECO:0007669"/>
    <property type="project" value="TreeGrafter"/>
</dbReference>
<dbReference type="PROSITE" id="PS51831">
    <property type="entry name" value="HD"/>
    <property type="match status" value="1"/>
</dbReference>
<dbReference type="CDD" id="cd00077">
    <property type="entry name" value="HDc"/>
    <property type="match status" value="1"/>
</dbReference>
<gene>
    <name evidence="3" type="ORF">CDAUBV1_LOCUS16733</name>
</gene>
<proteinExistence type="inferred from homology"/>
<dbReference type="Pfam" id="PF01966">
    <property type="entry name" value="HD"/>
    <property type="match status" value="1"/>
</dbReference>
<name>A0AAV2U1Q7_CALDB</name>
<dbReference type="GO" id="GO:0008832">
    <property type="term" value="F:dGTPase activity"/>
    <property type="evidence" value="ECO:0007669"/>
    <property type="project" value="TreeGrafter"/>
</dbReference>
<evidence type="ECO:0000313" key="3">
    <source>
        <dbReference type="EMBL" id="CAL5141495.1"/>
    </source>
</evidence>
<dbReference type="AlphaFoldDB" id="A0AAV2U1Q7"/>
<dbReference type="Proteomes" id="UP001497525">
    <property type="component" value="Unassembled WGS sequence"/>
</dbReference>
<evidence type="ECO:0000259" key="2">
    <source>
        <dbReference type="PROSITE" id="PS51831"/>
    </source>
</evidence>
<dbReference type="InterPro" id="IPR003607">
    <property type="entry name" value="HD/PDEase_dom"/>
</dbReference>
<sequence>MEHPKIIQDAVHGMIELDPIALLIVDTPEFQRLRQIRQMGLSYFVFPSCQHTRFEHSIGTYHMAARLVGEIQNDSSYVGPKMSESEQLAVKIAALCHDLGHGPFSHTWENHMERGGSRYYGYKHEKMSCLVLERIVRNKKILQKRLAEAGVDLELIKSLIMGKPLEDEKVTHLLRLVSPNRPYIYEILSNAANGTDVDKWDYLLRDCLHAGMGHGNASIDLDRLMHFYRPAPHTSGDEGDSGFLDPEKPRSGKGECKWHLSFRDTELENVLRTFSLRQHLHKKLYQHKTVNSISQMVLDILDMIEPIMKLREISLNALQTGELDAFLELDDSLLWDIYRKRLPCLKTGQPNARLDLAHQIFYRILTRNLYVYIDTVFEVHDSEPDISPSQASAALARNTKHRRSVASCLETHEPFSNETLPPDGKIVGRLSSSEVEDTASLILNGVYSHLPPGSGITDRSELLVTKSIFRSNSTTLAPHFYCYTRLGKTFIYREPLRTVYAYRLYWRGNEIYQCEDGEKQKESHMSGCVALLKAFDTWHHDVMCDRELT</sequence>
<dbReference type="InterPro" id="IPR050135">
    <property type="entry name" value="dGTPase-like"/>
</dbReference>
<protein>
    <recommendedName>
        <fullName evidence="2">HD domain-containing protein</fullName>
    </recommendedName>
</protein>
<comment type="caution">
    <text evidence="3">The sequence shown here is derived from an EMBL/GenBank/DDBJ whole genome shotgun (WGS) entry which is preliminary data.</text>
</comment>
<dbReference type="EMBL" id="CAXLJL010000889">
    <property type="protein sequence ID" value="CAL5141495.1"/>
    <property type="molecule type" value="Genomic_DNA"/>
</dbReference>
<reference evidence="3" key="1">
    <citation type="submission" date="2024-06" db="EMBL/GenBank/DDBJ databases">
        <authorList>
            <person name="Liu X."/>
            <person name="Lenzi L."/>
            <person name="Haldenby T S."/>
            <person name="Uol C."/>
        </authorList>
    </citation>
    <scope>NUCLEOTIDE SEQUENCE</scope>
</reference>
<evidence type="ECO:0000313" key="4">
    <source>
        <dbReference type="Proteomes" id="UP001497525"/>
    </source>
</evidence>
<dbReference type="GO" id="GO:0006203">
    <property type="term" value="P:dGTP catabolic process"/>
    <property type="evidence" value="ECO:0007669"/>
    <property type="project" value="TreeGrafter"/>
</dbReference>
<evidence type="ECO:0000256" key="1">
    <source>
        <dbReference type="ARBA" id="ARBA00005776"/>
    </source>
</evidence>
<dbReference type="SMART" id="SM00471">
    <property type="entry name" value="HDc"/>
    <property type="match status" value="1"/>
</dbReference>
<dbReference type="SUPFAM" id="SSF109604">
    <property type="entry name" value="HD-domain/PDEase-like"/>
    <property type="match status" value="1"/>
</dbReference>
<dbReference type="PANTHER" id="PTHR11373:SF4">
    <property type="entry name" value="DEOXYNUCLEOSIDE TRIPHOSPHATE TRIPHOSPHOHYDROLASE SAMHD1"/>
    <property type="match status" value="1"/>
</dbReference>
<dbReference type="Gene3D" id="1.10.3210.10">
    <property type="entry name" value="Hypothetical protein af1432"/>
    <property type="match status" value="1"/>
</dbReference>
<dbReference type="InterPro" id="IPR006674">
    <property type="entry name" value="HD_domain"/>
</dbReference>
<dbReference type="PANTHER" id="PTHR11373">
    <property type="entry name" value="DEOXYNUCLEOSIDE TRIPHOSPHATE TRIPHOSPHOHYDROLASE"/>
    <property type="match status" value="1"/>
</dbReference>